<keyword evidence="5" id="KW-0998">Cell outer membrane</keyword>
<evidence type="ECO:0000256" key="4">
    <source>
        <dbReference type="ARBA" id="ARBA00023136"/>
    </source>
</evidence>
<dbReference type="RefSeq" id="WP_382384455.1">
    <property type="nucleotide sequence ID" value="NZ_JBHMEZ010000032.1"/>
</dbReference>
<dbReference type="Gene3D" id="1.25.40.390">
    <property type="match status" value="1"/>
</dbReference>
<evidence type="ECO:0000256" key="3">
    <source>
        <dbReference type="ARBA" id="ARBA00022729"/>
    </source>
</evidence>
<dbReference type="Pfam" id="PF07980">
    <property type="entry name" value="SusD_RagB"/>
    <property type="match status" value="1"/>
</dbReference>
<comment type="caution">
    <text evidence="8">The sequence shown here is derived from an EMBL/GenBank/DDBJ whole genome shotgun (WGS) entry which is preliminary data.</text>
</comment>
<evidence type="ECO:0000259" key="6">
    <source>
        <dbReference type="Pfam" id="PF07980"/>
    </source>
</evidence>
<keyword evidence="3" id="KW-0732">Signal</keyword>
<evidence type="ECO:0000313" key="8">
    <source>
        <dbReference type="EMBL" id="MFB9054817.1"/>
    </source>
</evidence>
<evidence type="ECO:0000256" key="1">
    <source>
        <dbReference type="ARBA" id="ARBA00004442"/>
    </source>
</evidence>
<feature type="domain" description="SusD-like N-terminal" evidence="7">
    <location>
        <begin position="106"/>
        <end position="215"/>
    </location>
</feature>
<dbReference type="SUPFAM" id="SSF48452">
    <property type="entry name" value="TPR-like"/>
    <property type="match status" value="1"/>
</dbReference>
<keyword evidence="9" id="KW-1185">Reference proteome</keyword>
<name>A0ABV5F5U6_9FLAO</name>
<reference evidence="8 9" key="1">
    <citation type="submission" date="2024-09" db="EMBL/GenBank/DDBJ databases">
        <authorList>
            <person name="Sun Q."/>
            <person name="Mori K."/>
        </authorList>
    </citation>
    <scope>NUCLEOTIDE SEQUENCE [LARGE SCALE GENOMIC DNA]</scope>
    <source>
        <strain evidence="8 9">CECT 8286</strain>
    </source>
</reference>
<proteinExistence type="inferred from homology"/>
<dbReference type="Pfam" id="PF14322">
    <property type="entry name" value="SusD-like_3"/>
    <property type="match status" value="1"/>
</dbReference>
<dbReference type="InterPro" id="IPR012944">
    <property type="entry name" value="SusD_RagB_dom"/>
</dbReference>
<accession>A0ABV5F5U6</accession>
<feature type="domain" description="RagB/SusD" evidence="6">
    <location>
        <begin position="310"/>
        <end position="573"/>
    </location>
</feature>
<evidence type="ECO:0000259" key="7">
    <source>
        <dbReference type="Pfam" id="PF14322"/>
    </source>
</evidence>
<gene>
    <name evidence="8" type="ORF">ACFFVB_17130</name>
</gene>
<evidence type="ECO:0000256" key="5">
    <source>
        <dbReference type="ARBA" id="ARBA00023237"/>
    </source>
</evidence>
<dbReference type="Proteomes" id="UP001589605">
    <property type="component" value="Unassembled WGS sequence"/>
</dbReference>
<protein>
    <submittedName>
        <fullName evidence="8">RagB/SusD family nutrient uptake outer membrane protein</fullName>
    </submittedName>
</protein>
<organism evidence="8 9">
    <name type="scientific">Formosa undariae</name>
    <dbReference type="NCBI Taxonomy" id="1325436"/>
    <lineage>
        <taxon>Bacteria</taxon>
        <taxon>Pseudomonadati</taxon>
        <taxon>Bacteroidota</taxon>
        <taxon>Flavobacteriia</taxon>
        <taxon>Flavobacteriales</taxon>
        <taxon>Flavobacteriaceae</taxon>
        <taxon>Formosa</taxon>
    </lineage>
</organism>
<comment type="similarity">
    <text evidence="2">Belongs to the SusD family.</text>
</comment>
<dbReference type="InterPro" id="IPR011990">
    <property type="entry name" value="TPR-like_helical_dom_sf"/>
</dbReference>
<evidence type="ECO:0000256" key="2">
    <source>
        <dbReference type="ARBA" id="ARBA00006275"/>
    </source>
</evidence>
<dbReference type="EMBL" id="JBHMEZ010000032">
    <property type="protein sequence ID" value="MFB9054817.1"/>
    <property type="molecule type" value="Genomic_DNA"/>
</dbReference>
<evidence type="ECO:0000313" key="9">
    <source>
        <dbReference type="Proteomes" id="UP001589605"/>
    </source>
</evidence>
<comment type="subcellular location">
    <subcellularLocation>
        <location evidence="1">Cell outer membrane</location>
    </subcellularLocation>
</comment>
<dbReference type="InterPro" id="IPR033985">
    <property type="entry name" value="SusD-like_N"/>
</dbReference>
<keyword evidence="4" id="KW-0472">Membrane</keyword>
<sequence>MKRIYYIVIIIIGSMFFNSCSDDLLDKTPLDEISDEDFWKTEGDLQLYLNTLYGEFPGWEGDGTAPSHDIGTDIISESQLWFGTSSTNRLDGTGNLPTTGGGWTWSNIRSVNYFLENVDRVESGELIDHYKGEGYFFRAYFYFELLTQFGDLPIVTKVVQTDDDDILYGRRESRTDVVNFILSDLDLAIANMKTVSDVGDSRLNRDIASLFKARVALYEGTWEKYHEGTEFAGDTDGSLFLEQAHAAAYNVIESGNYSLYTADGNTDEAYYDLFIQTDYNGHSEVMLYKHYDYLTYNIKNFLWNQPNLQGMTREMTKNYLASDGMPISVSPNFIGDATLSEIQVNRDPRLGQTIMAPGDLDYVSLNGDDIAFNTPNMTRNPTGYSIEKWRSKEILADQENHRTSDIGYIIFRYAEALLIFAEAKAELGILTQADVDISINKLRDRVGMPHLNLASITQDPNWPDYGYTLTDYQYEVRRERVVELFGEGNRLDDLMRWRAHKLFVGTRPLGTTYTSDIEDLYPGLMVDNDGFIDPFVNYLNGGAYGFDASRDYLLPLPTNELTTNPALIQNPNW</sequence>